<dbReference type="EMBL" id="JAMKOV010000002">
    <property type="protein sequence ID" value="KAI8043853.1"/>
    <property type="molecule type" value="Genomic_DNA"/>
</dbReference>
<name>A0A9P9YW38_9MUSC</name>
<proteinExistence type="predicted"/>
<keyword evidence="3" id="KW-1185">Reference proteome</keyword>
<evidence type="ECO:0000313" key="2">
    <source>
        <dbReference type="EMBL" id="KAI8043853.1"/>
    </source>
</evidence>
<comment type="caution">
    <text evidence="2">The sequence shown here is derived from an EMBL/GenBank/DDBJ whole genome shotgun (WGS) entry which is preliminary data.</text>
</comment>
<dbReference type="AlphaFoldDB" id="A0A9P9YW38"/>
<sequence>MIRQWSECPIPVRQPTDVSSDRLPTGIESSITYFRSGSVSIQSAVCSARVRVPTRSSDLPITPQSHPSGPLEDRFSRSTDRGDSIAPYSSYSTALTLSTYLSSQLVWVVNITQKRC</sequence>
<organism evidence="2 3">
    <name type="scientific">Drosophila gunungcola</name>
    <name type="common">fruit fly</name>
    <dbReference type="NCBI Taxonomy" id="103775"/>
    <lineage>
        <taxon>Eukaryota</taxon>
        <taxon>Metazoa</taxon>
        <taxon>Ecdysozoa</taxon>
        <taxon>Arthropoda</taxon>
        <taxon>Hexapoda</taxon>
        <taxon>Insecta</taxon>
        <taxon>Pterygota</taxon>
        <taxon>Neoptera</taxon>
        <taxon>Endopterygota</taxon>
        <taxon>Diptera</taxon>
        <taxon>Brachycera</taxon>
        <taxon>Muscomorpha</taxon>
        <taxon>Ephydroidea</taxon>
        <taxon>Drosophilidae</taxon>
        <taxon>Drosophila</taxon>
        <taxon>Sophophora</taxon>
    </lineage>
</organism>
<feature type="compositionally biased region" description="Polar residues" evidence="1">
    <location>
        <begin position="56"/>
        <end position="67"/>
    </location>
</feature>
<evidence type="ECO:0000256" key="1">
    <source>
        <dbReference type="SAM" id="MobiDB-lite"/>
    </source>
</evidence>
<feature type="compositionally biased region" description="Basic and acidic residues" evidence="1">
    <location>
        <begin position="71"/>
        <end position="82"/>
    </location>
</feature>
<feature type="region of interest" description="Disordered" evidence="1">
    <location>
        <begin position="56"/>
        <end position="82"/>
    </location>
</feature>
<protein>
    <submittedName>
        <fullName evidence="2">Uncharacterized protein</fullName>
    </submittedName>
</protein>
<accession>A0A9P9YW38</accession>
<evidence type="ECO:0000313" key="3">
    <source>
        <dbReference type="Proteomes" id="UP001059596"/>
    </source>
</evidence>
<reference evidence="2" key="1">
    <citation type="journal article" date="2023" name="Genome Biol. Evol.">
        <title>Long-read-based Genome Assembly of Drosophila gunungcola Reveals Fewer Chemosensory Genes in Flower-breeding Species.</title>
        <authorList>
            <person name="Negi A."/>
            <person name="Liao B.Y."/>
            <person name="Yeh S.D."/>
        </authorList>
    </citation>
    <scope>NUCLEOTIDE SEQUENCE</scope>
    <source>
        <strain evidence="2">Sukarami</strain>
    </source>
</reference>
<dbReference type="Proteomes" id="UP001059596">
    <property type="component" value="Unassembled WGS sequence"/>
</dbReference>
<feature type="region of interest" description="Disordered" evidence="1">
    <location>
        <begin position="1"/>
        <end position="23"/>
    </location>
</feature>
<gene>
    <name evidence="2" type="ORF">M5D96_005191</name>
</gene>